<dbReference type="InterPro" id="IPR024688">
    <property type="entry name" value="Mac_dom"/>
</dbReference>
<dbReference type="InterPro" id="IPR018357">
    <property type="entry name" value="Hexapep_transf_CS"/>
</dbReference>
<evidence type="ECO:0000313" key="8">
    <source>
        <dbReference type="Proteomes" id="UP000242754"/>
    </source>
</evidence>
<accession>A0A143YSN4</accession>
<keyword evidence="8" id="KW-1185">Reference proteome</keyword>
<dbReference type="PANTHER" id="PTHR43017:SF1">
    <property type="entry name" value="ACETYLTRANSFERASE YJL218W-RELATED"/>
    <property type="match status" value="1"/>
</dbReference>
<dbReference type="InterPro" id="IPR011004">
    <property type="entry name" value="Trimer_LpxA-like_sf"/>
</dbReference>
<organism evidence="7 8">
    <name type="scientific">Trichococcus palustris</name>
    <dbReference type="NCBI Taxonomy" id="140314"/>
    <lineage>
        <taxon>Bacteria</taxon>
        <taxon>Bacillati</taxon>
        <taxon>Bacillota</taxon>
        <taxon>Bacilli</taxon>
        <taxon>Lactobacillales</taxon>
        <taxon>Carnobacteriaceae</taxon>
        <taxon>Trichococcus</taxon>
    </lineage>
</organism>
<name>A0A143YSN4_9LACT</name>
<dbReference type="InterPro" id="IPR039369">
    <property type="entry name" value="LacA-like"/>
</dbReference>
<dbReference type="EMBL" id="FJNE01000007">
    <property type="protein sequence ID" value="CZQ97761.1"/>
    <property type="molecule type" value="Genomic_DNA"/>
</dbReference>
<protein>
    <recommendedName>
        <fullName evidence="5">Acetyltransferase</fullName>
        <ecNumber evidence="5">2.3.1.-</ecNumber>
    </recommendedName>
</protein>
<dbReference type="EC" id="2.3.1.-" evidence="5"/>
<dbReference type="FunFam" id="2.160.10.10:FF:000008">
    <property type="entry name" value="Maltose O-acetyltransferase"/>
    <property type="match status" value="1"/>
</dbReference>
<dbReference type="GO" id="GO:0008870">
    <property type="term" value="F:galactoside O-acetyltransferase activity"/>
    <property type="evidence" value="ECO:0007669"/>
    <property type="project" value="TreeGrafter"/>
</dbReference>
<dbReference type="STRING" id="140314.SAMN04488076_11934"/>
<feature type="domain" description="Maltose/galactoside acetyltransferase" evidence="6">
    <location>
        <begin position="5"/>
        <end position="59"/>
    </location>
</feature>
<dbReference type="PANTHER" id="PTHR43017">
    <property type="entry name" value="GALACTOSIDE O-ACETYLTRANSFERASE"/>
    <property type="match status" value="1"/>
</dbReference>
<comment type="similarity">
    <text evidence="1 5">Belongs to the transferase hexapeptide repeat family.</text>
</comment>
<sequence length="206" mass="22958">MMSEKERMLSGELYLASDGELAKDNKKARVLTRLFNTTTEEQMGYRSQLLKELFASSGENIHVEPPFRCDYGCHITIGDDFYANYDCIIIDVCEVKIGNNVFFGPRVSIYTAGHPLDAEVRNTLLEYGKPVTIGNDVWIGGNTVINPGISIGDNVVIGSGSVVTKDIPSGVIAVGNPCRVLRTITVEDKEYWQMKHDAYIWDKKND</sequence>
<evidence type="ECO:0000256" key="4">
    <source>
        <dbReference type="ARBA" id="ARBA00023315"/>
    </source>
</evidence>
<dbReference type="Proteomes" id="UP000242754">
    <property type="component" value="Unassembled WGS sequence"/>
</dbReference>
<proteinExistence type="inferred from homology"/>
<dbReference type="AlphaFoldDB" id="A0A143YSN4"/>
<evidence type="ECO:0000256" key="2">
    <source>
        <dbReference type="ARBA" id="ARBA00022679"/>
    </source>
</evidence>
<dbReference type="SMART" id="SM01266">
    <property type="entry name" value="Mac"/>
    <property type="match status" value="1"/>
</dbReference>
<dbReference type="InterPro" id="IPR001451">
    <property type="entry name" value="Hexapep"/>
</dbReference>
<evidence type="ECO:0000256" key="1">
    <source>
        <dbReference type="ARBA" id="ARBA00007274"/>
    </source>
</evidence>
<evidence type="ECO:0000313" key="7">
    <source>
        <dbReference type="EMBL" id="CZQ97761.1"/>
    </source>
</evidence>
<reference evidence="7 8" key="1">
    <citation type="submission" date="2016-02" db="EMBL/GenBank/DDBJ databases">
        <authorList>
            <person name="Wen L."/>
            <person name="He K."/>
            <person name="Yang H."/>
        </authorList>
    </citation>
    <scope>NUCLEOTIDE SEQUENCE [LARGE SCALE GENOMIC DNA]</scope>
    <source>
        <strain evidence="7">Trichococcus palustris</strain>
    </source>
</reference>
<keyword evidence="4 5" id="KW-0012">Acyltransferase</keyword>
<evidence type="ECO:0000259" key="6">
    <source>
        <dbReference type="SMART" id="SM01266"/>
    </source>
</evidence>
<dbReference type="CDD" id="cd03357">
    <property type="entry name" value="LbH_MAT_GAT"/>
    <property type="match status" value="1"/>
</dbReference>
<keyword evidence="2 5" id="KW-0808">Transferase</keyword>
<evidence type="ECO:0000256" key="5">
    <source>
        <dbReference type="RuleBase" id="RU367021"/>
    </source>
</evidence>
<gene>
    <name evidence="7" type="ORF">Tpal_2174</name>
</gene>
<dbReference type="Gene3D" id="2.160.10.10">
    <property type="entry name" value="Hexapeptide repeat proteins"/>
    <property type="match status" value="1"/>
</dbReference>
<dbReference type="Pfam" id="PF00132">
    <property type="entry name" value="Hexapep"/>
    <property type="match status" value="1"/>
</dbReference>
<dbReference type="OrthoDB" id="9812571at2"/>
<dbReference type="Pfam" id="PF12464">
    <property type="entry name" value="Mac"/>
    <property type="match status" value="1"/>
</dbReference>
<dbReference type="PROSITE" id="PS00101">
    <property type="entry name" value="HEXAPEP_TRANSFERASES"/>
    <property type="match status" value="1"/>
</dbReference>
<keyword evidence="3" id="KW-0677">Repeat</keyword>
<dbReference type="RefSeq" id="WP_087033737.1">
    <property type="nucleotide sequence ID" value="NZ_FJNE01000007.1"/>
</dbReference>
<dbReference type="SUPFAM" id="SSF51161">
    <property type="entry name" value="Trimeric LpxA-like enzymes"/>
    <property type="match status" value="1"/>
</dbReference>
<evidence type="ECO:0000256" key="3">
    <source>
        <dbReference type="ARBA" id="ARBA00022737"/>
    </source>
</evidence>